<evidence type="ECO:0000256" key="4">
    <source>
        <dbReference type="RuleBase" id="RU361279"/>
    </source>
</evidence>
<dbReference type="SUPFAM" id="SSF100950">
    <property type="entry name" value="NagB/RpiA/CoA transferase-like"/>
    <property type="match status" value="1"/>
</dbReference>
<evidence type="ECO:0000313" key="6">
    <source>
        <dbReference type="EMBL" id="WML91578.1"/>
    </source>
</evidence>
<dbReference type="PIRSF" id="PIRSF006806">
    <property type="entry name" value="FTHF_cligase"/>
    <property type="match status" value="1"/>
</dbReference>
<evidence type="ECO:0000256" key="3">
    <source>
        <dbReference type="ARBA" id="ARBA00022840"/>
    </source>
</evidence>
<keyword evidence="7" id="KW-1185">Reference proteome</keyword>
<dbReference type="EMBL" id="CP133218">
    <property type="protein sequence ID" value="WML91578.1"/>
    <property type="molecule type" value="Genomic_DNA"/>
</dbReference>
<proteinExistence type="inferred from homology"/>
<dbReference type="GO" id="GO:0030272">
    <property type="term" value="F:5-formyltetrahydrofolate cyclo-ligase activity"/>
    <property type="evidence" value="ECO:0007669"/>
    <property type="project" value="UniProtKB-EC"/>
</dbReference>
<keyword evidence="4" id="KW-0460">Magnesium</keyword>
<keyword evidence="3 4" id="KW-0067">ATP-binding</keyword>
<accession>A0ABY9MSS9</accession>
<dbReference type="InterPro" id="IPR002698">
    <property type="entry name" value="FTHF_cligase"/>
</dbReference>
<feature type="compositionally biased region" description="Polar residues" evidence="5">
    <location>
        <begin position="1"/>
        <end position="10"/>
    </location>
</feature>
<reference evidence="6 7" key="1">
    <citation type="submission" date="2023-08" db="EMBL/GenBank/DDBJ databases">
        <title>New molecular markers tilS and rpoB for phylogenetic and monitoring studies of the genus Thiothrix biodiversity.</title>
        <authorList>
            <person name="Ravin N.V."/>
            <person name="Smolyakov D."/>
            <person name="Markov N.D."/>
            <person name="Beletsky A.V."/>
            <person name="Mardanov A.V."/>
            <person name="Rudenko T.S."/>
            <person name="Grabovich M.Y."/>
        </authorList>
    </citation>
    <scope>NUCLEOTIDE SEQUENCE [LARGE SCALE GENOMIC DNA]</scope>
    <source>
        <strain evidence="6 7">MK1</strain>
    </source>
</reference>
<keyword evidence="6" id="KW-0436">Ligase</keyword>
<keyword evidence="2 4" id="KW-0547">Nucleotide-binding</keyword>
<protein>
    <recommendedName>
        <fullName evidence="4">5-formyltetrahydrofolate cyclo-ligase</fullName>
        <ecNumber evidence="4">6.3.3.2</ecNumber>
    </recommendedName>
</protein>
<dbReference type="NCBIfam" id="TIGR02727">
    <property type="entry name" value="MTHFS_bact"/>
    <property type="match status" value="1"/>
</dbReference>
<dbReference type="RefSeq" id="WP_308896389.1">
    <property type="nucleotide sequence ID" value="NZ_CP133218.1"/>
</dbReference>
<evidence type="ECO:0000256" key="5">
    <source>
        <dbReference type="SAM" id="MobiDB-lite"/>
    </source>
</evidence>
<name>A0ABY9MSS9_9GAMM</name>
<comment type="cofactor">
    <cofactor evidence="4">
        <name>Mg(2+)</name>
        <dbReference type="ChEBI" id="CHEBI:18420"/>
    </cofactor>
</comment>
<dbReference type="InterPro" id="IPR024185">
    <property type="entry name" value="FTHF_cligase-like_sf"/>
</dbReference>
<evidence type="ECO:0000256" key="2">
    <source>
        <dbReference type="ARBA" id="ARBA00022741"/>
    </source>
</evidence>
<sequence length="208" mass="24766">MTSSALPTSDQAKRSTRRALQQQRASLSTHQQKTLSLQAVQHLKTQPTFRNAKHIALYLPVRGEADPRQLRYRPLPHQQFYLPVLSPFHDNRLWFVRWNAQTRFRLNRFRIPEPYPYYRHSRPARWLDMVITPLVAFDMHGTRMGMGGGFYDRTFAFKRTQRHQMRPRLCGFAYDFQKIDHIERQRWDIPLDEATSDASFLRFGTGIY</sequence>
<evidence type="ECO:0000256" key="1">
    <source>
        <dbReference type="ARBA" id="ARBA00010638"/>
    </source>
</evidence>
<organism evidence="6 7">
    <name type="scientific">Thiothrix lacustris</name>
    <dbReference type="NCBI Taxonomy" id="525917"/>
    <lineage>
        <taxon>Bacteria</taxon>
        <taxon>Pseudomonadati</taxon>
        <taxon>Pseudomonadota</taxon>
        <taxon>Gammaproteobacteria</taxon>
        <taxon>Thiotrichales</taxon>
        <taxon>Thiotrichaceae</taxon>
        <taxon>Thiothrix</taxon>
    </lineage>
</organism>
<comment type="catalytic activity">
    <reaction evidence="4">
        <text>(6S)-5-formyl-5,6,7,8-tetrahydrofolate + ATP = (6R)-5,10-methenyltetrahydrofolate + ADP + phosphate</text>
        <dbReference type="Rhea" id="RHEA:10488"/>
        <dbReference type="ChEBI" id="CHEBI:30616"/>
        <dbReference type="ChEBI" id="CHEBI:43474"/>
        <dbReference type="ChEBI" id="CHEBI:57455"/>
        <dbReference type="ChEBI" id="CHEBI:57457"/>
        <dbReference type="ChEBI" id="CHEBI:456216"/>
        <dbReference type="EC" id="6.3.3.2"/>
    </reaction>
</comment>
<dbReference type="Proteomes" id="UP001236657">
    <property type="component" value="Chromosome"/>
</dbReference>
<dbReference type="PANTHER" id="PTHR23407">
    <property type="entry name" value="ATPASE INHIBITOR/5-FORMYLTETRAHYDROFOLATE CYCLO-LIGASE"/>
    <property type="match status" value="1"/>
</dbReference>
<feature type="compositionally biased region" description="Polar residues" evidence="5">
    <location>
        <begin position="18"/>
        <end position="30"/>
    </location>
</feature>
<keyword evidence="4" id="KW-0479">Metal-binding</keyword>
<dbReference type="Gene3D" id="3.40.50.10420">
    <property type="entry name" value="NagB/RpiA/CoA transferase-like"/>
    <property type="match status" value="1"/>
</dbReference>
<dbReference type="InterPro" id="IPR037171">
    <property type="entry name" value="NagB/RpiA_transferase-like"/>
</dbReference>
<evidence type="ECO:0000313" key="7">
    <source>
        <dbReference type="Proteomes" id="UP001236657"/>
    </source>
</evidence>
<feature type="region of interest" description="Disordered" evidence="5">
    <location>
        <begin position="1"/>
        <end position="30"/>
    </location>
</feature>
<gene>
    <name evidence="6" type="ORF">RCF98_04340</name>
</gene>
<dbReference type="Pfam" id="PF01812">
    <property type="entry name" value="5-FTHF_cyc-lig"/>
    <property type="match status" value="1"/>
</dbReference>
<comment type="similarity">
    <text evidence="1 4">Belongs to the 5-formyltetrahydrofolate cyclo-ligase family.</text>
</comment>
<dbReference type="EC" id="6.3.3.2" evidence="4"/>
<dbReference type="PANTHER" id="PTHR23407:SF1">
    <property type="entry name" value="5-FORMYLTETRAHYDROFOLATE CYCLO-LIGASE"/>
    <property type="match status" value="1"/>
</dbReference>